<organism evidence="2 3">
    <name type="scientific">Seminavis robusta</name>
    <dbReference type="NCBI Taxonomy" id="568900"/>
    <lineage>
        <taxon>Eukaryota</taxon>
        <taxon>Sar</taxon>
        <taxon>Stramenopiles</taxon>
        <taxon>Ochrophyta</taxon>
        <taxon>Bacillariophyta</taxon>
        <taxon>Bacillariophyceae</taxon>
        <taxon>Bacillariophycidae</taxon>
        <taxon>Naviculales</taxon>
        <taxon>Naviculaceae</taxon>
        <taxon>Seminavis</taxon>
    </lineage>
</organism>
<dbReference type="EMBL" id="CAICTM010001461">
    <property type="protein sequence ID" value="CAB9523852.1"/>
    <property type="molecule type" value="Genomic_DNA"/>
</dbReference>
<accession>A0A9N8EL92</accession>
<protein>
    <submittedName>
        <fullName evidence="2">Uncharacterized protein</fullName>
    </submittedName>
</protein>
<feature type="compositionally biased region" description="Gly residues" evidence="1">
    <location>
        <begin position="340"/>
        <end position="363"/>
    </location>
</feature>
<dbReference type="Proteomes" id="UP001153069">
    <property type="component" value="Unassembled WGS sequence"/>
</dbReference>
<evidence type="ECO:0000256" key="1">
    <source>
        <dbReference type="SAM" id="MobiDB-lite"/>
    </source>
</evidence>
<evidence type="ECO:0000313" key="2">
    <source>
        <dbReference type="EMBL" id="CAB9523852.1"/>
    </source>
</evidence>
<feature type="region of interest" description="Disordered" evidence="1">
    <location>
        <begin position="1"/>
        <end position="39"/>
    </location>
</feature>
<evidence type="ECO:0000313" key="3">
    <source>
        <dbReference type="Proteomes" id="UP001153069"/>
    </source>
</evidence>
<feature type="compositionally biased region" description="Basic and acidic residues" evidence="1">
    <location>
        <begin position="322"/>
        <end position="336"/>
    </location>
</feature>
<name>A0A9N8EL92_9STRA</name>
<feature type="region of interest" description="Disordered" evidence="1">
    <location>
        <begin position="270"/>
        <end position="367"/>
    </location>
</feature>
<gene>
    <name evidence="2" type="ORF">SEMRO_1463_G274860.1</name>
</gene>
<proteinExistence type="predicted"/>
<dbReference type="AlphaFoldDB" id="A0A9N8EL92"/>
<sequence length="533" mass="58361">MMIPTTLFPLSPPKLSRRTPKQSSRADNDACPNQEKLIPLRGNQGDATYVDCNQANLEVTMKPKPSPMKAHKKTMLERALATTISPRDISTAKQSLNTDNTKYQDFDSFPPEIKSMRRNIHQCSCHHRTATELAAGRLCLCCRCGSKACKLELKLDAMGKIPAGFGCHSTAEEAVTKILAYHEHRGDPLPDNWDVLYDSDGNSVGSFKQTEASDADVDFDVDVETYQRTMTLLEAESPTCDNGSHEAKESDWFGQQPNLLLNIDSRSSSQLCVGTDSSVTDTTKQEGTNSSMDELGSRIPVATMATGGGQTTTGKRSANDAVEDRPVMEQDNEGQHSEQGGSGKNDGNHNGGGNDEQGNGSEGGQSALAGTSAVQSFPGKGACITGIQNMTDPIKYGPLRELLKLCSDGNCLFFYTHDKRGDTTGKPLPYSQIEQMDDTALGQAFNVCKPKWGQESKHKCRFGASFYFYSQKHLNVRALKQIPGVIPFLKLHNWQLKAHSLLQSQTITPLFIQGKHPHKTNTEAVAQQLMTYF</sequence>
<comment type="caution">
    <text evidence="2">The sequence shown here is derived from an EMBL/GenBank/DDBJ whole genome shotgun (WGS) entry which is preliminary data.</text>
</comment>
<feature type="compositionally biased region" description="Polar residues" evidence="1">
    <location>
        <begin position="270"/>
        <end position="292"/>
    </location>
</feature>
<reference evidence="2" key="1">
    <citation type="submission" date="2020-06" db="EMBL/GenBank/DDBJ databases">
        <authorList>
            <consortium name="Plant Systems Biology data submission"/>
        </authorList>
    </citation>
    <scope>NUCLEOTIDE SEQUENCE</scope>
    <source>
        <strain evidence="2">D6</strain>
    </source>
</reference>
<keyword evidence="3" id="KW-1185">Reference proteome</keyword>